<feature type="domain" description="Tyr recombinase" evidence="6">
    <location>
        <begin position="101"/>
        <end position="280"/>
    </location>
</feature>
<keyword evidence="4" id="KW-0233">DNA recombination</keyword>
<dbReference type="Pfam" id="PF02899">
    <property type="entry name" value="Phage_int_SAM_1"/>
    <property type="match status" value="1"/>
</dbReference>
<proteinExistence type="inferred from homology"/>
<dbReference type="InterPro" id="IPR050090">
    <property type="entry name" value="Tyrosine_recombinase_XerCD"/>
</dbReference>
<dbReference type="Gene3D" id="1.10.150.130">
    <property type="match status" value="1"/>
</dbReference>
<evidence type="ECO:0000259" key="7">
    <source>
        <dbReference type="PROSITE" id="PS51900"/>
    </source>
</evidence>
<gene>
    <name evidence="8" type="primary">xerC</name>
    <name evidence="8" type="ORF">GCM10008961_35810</name>
</gene>
<dbReference type="InterPro" id="IPR010998">
    <property type="entry name" value="Integrase_recombinase_N"/>
</dbReference>
<dbReference type="InterPro" id="IPR002104">
    <property type="entry name" value="Integrase_catalytic"/>
</dbReference>
<reference evidence="9" key="1">
    <citation type="journal article" date="2019" name="Int. J. Syst. Evol. Microbiol.">
        <title>The Global Catalogue of Microorganisms (GCM) 10K type strain sequencing project: providing services to taxonomists for standard genome sequencing and annotation.</title>
        <authorList>
            <consortium name="The Broad Institute Genomics Platform"/>
            <consortium name="The Broad Institute Genome Sequencing Center for Infectious Disease"/>
            <person name="Wu L."/>
            <person name="Ma J."/>
        </authorList>
    </citation>
    <scope>NUCLEOTIDE SEQUENCE [LARGE SCALE GENOMIC DNA]</scope>
    <source>
        <strain evidence="9">JCM 31406</strain>
    </source>
</reference>
<evidence type="ECO:0000256" key="4">
    <source>
        <dbReference type="ARBA" id="ARBA00023172"/>
    </source>
</evidence>
<evidence type="ECO:0000256" key="3">
    <source>
        <dbReference type="ARBA" id="ARBA00023125"/>
    </source>
</evidence>
<sequence length="285" mass="32914">MDAATLQTQSEHFLGELTRSTHTVRAYRADLLHLTAWLQEQQQDLDGEHLGQYFAAHSHWAPATRSRKQTTFERFCRWALQRDLLNRDPTLHLERQRLPPPHPRGLRRADIERIFAVIPQEQARDALLFRLVFETGLRIGEALNIHVEDLDLTKGDEHLTVLGKGDRRRTVLLDDPKLVNTLRRHLRALGYTHGLLFQATKNGRGGPLRYQSVQSRWQRYTARAGVACTLHQLRHSHATELVNGGVSLATIRKRLGHQHIQSTLRYAEVSDATADAEVRQWRRRK</sequence>
<dbReference type="PROSITE" id="PS51898">
    <property type="entry name" value="TYR_RECOMBINASE"/>
    <property type="match status" value="1"/>
</dbReference>
<evidence type="ECO:0000313" key="8">
    <source>
        <dbReference type="EMBL" id="GGS41370.1"/>
    </source>
</evidence>
<accession>A0ABQ2SXE4</accession>
<evidence type="ECO:0000256" key="2">
    <source>
        <dbReference type="ARBA" id="ARBA00022908"/>
    </source>
</evidence>
<organism evidence="8 9">
    <name type="scientific">Deinococcus knuensis</name>
    <dbReference type="NCBI Taxonomy" id="1837380"/>
    <lineage>
        <taxon>Bacteria</taxon>
        <taxon>Thermotogati</taxon>
        <taxon>Deinococcota</taxon>
        <taxon>Deinococci</taxon>
        <taxon>Deinococcales</taxon>
        <taxon>Deinococcaceae</taxon>
        <taxon>Deinococcus</taxon>
    </lineage>
</organism>
<dbReference type="Proteomes" id="UP000620633">
    <property type="component" value="Unassembled WGS sequence"/>
</dbReference>
<dbReference type="SUPFAM" id="SSF56349">
    <property type="entry name" value="DNA breaking-rejoining enzymes"/>
    <property type="match status" value="1"/>
</dbReference>
<dbReference type="Gene3D" id="1.10.443.10">
    <property type="entry name" value="Intergrase catalytic core"/>
    <property type="match status" value="1"/>
</dbReference>
<name>A0ABQ2SXE4_9DEIO</name>
<evidence type="ECO:0000313" key="9">
    <source>
        <dbReference type="Proteomes" id="UP000620633"/>
    </source>
</evidence>
<evidence type="ECO:0000256" key="5">
    <source>
        <dbReference type="PROSITE-ProRule" id="PRU01248"/>
    </source>
</evidence>
<dbReference type="Pfam" id="PF00589">
    <property type="entry name" value="Phage_integrase"/>
    <property type="match status" value="1"/>
</dbReference>
<dbReference type="EMBL" id="BMQO01000030">
    <property type="protein sequence ID" value="GGS41370.1"/>
    <property type="molecule type" value="Genomic_DNA"/>
</dbReference>
<keyword evidence="9" id="KW-1185">Reference proteome</keyword>
<keyword evidence="2" id="KW-0229">DNA integration</keyword>
<evidence type="ECO:0000259" key="6">
    <source>
        <dbReference type="PROSITE" id="PS51898"/>
    </source>
</evidence>
<comment type="caution">
    <text evidence="8">The sequence shown here is derived from an EMBL/GenBank/DDBJ whole genome shotgun (WGS) entry which is preliminary data.</text>
</comment>
<comment type="similarity">
    <text evidence="1">Belongs to the 'phage' integrase family.</text>
</comment>
<dbReference type="RefSeq" id="WP_189104072.1">
    <property type="nucleotide sequence ID" value="NZ_BMQO01000030.1"/>
</dbReference>
<dbReference type="PANTHER" id="PTHR30349">
    <property type="entry name" value="PHAGE INTEGRASE-RELATED"/>
    <property type="match status" value="1"/>
</dbReference>
<dbReference type="InterPro" id="IPR004107">
    <property type="entry name" value="Integrase_SAM-like_N"/>
</dbReference>
<dbReference type="PANTHER" id="PTHR30349:SF41">
    <property type="entry name" value="INTEGRASE_RECOMBINASE PROTEIN MJ0367-RELATED"/>
    <property type="match status" value="1"/>
</dbReference>
<dbReference type="InterPro" id="IPR013762">
    <property type="entry name" value="Integrase-like_cat_sf"/>
</dbReference>
<dbReference type="InterPro" id="IPR011010">
    <property type="entry name" value="DNA_brk_join_enz"/>
</dbReference>
<feature type="domain" description="Core-binding (CB)" evidence="7">
    <location>
        <begin position="4"/>
        <end position="80"/>
    </location>
</feature>
<dbReference type="PROSITE" id="PS51900">
    <property type="entry name" value="CB"/>
    <property type="match status" value="1"/>
</dbReference>
<dbReference type="CDD" id="cd00397">
    <property type="entry name" value="DNA_BRE_C"/>
    <property type="match status" value="1"/>
</dbReference>
<protein>
    <submittedName>
        <fullName evidence="8">Tyrosine recombinase XerC</fullName>
    </submittedName>
</protein>
<keyword evidence="3 5" id="KW-0238">DNA-binding</keyword>
<evidence type="ECO:0000256" key="1">
    <source>
        <dbReference type="ARBA" id="ARBA00008857"/>
    </source>
</evidence>
<dbReference type="InterPro" id="IPR044068">
    <property type="entry name" value="CB"/>
</dbReference>